<dbReference type="EMBL" id="CP133612">
    <property type="protein sequence ID" value="WMV08887.1"/>
    <property type="molecule type" value="Genomic_DNA"/>
</dbReference>
<reference evidence="2" key="1">
    <citation type="submission" date="2023-08" db="EMBL/GenBank/DDBJ databases">
        <title>A de novo genome assembly of Solanum verrucosum Schlechtendal, a Mexican diploid species geographically isolated from the other diploid A-genome species in potato relatives.</title>
        <authorList>
            <person name="Hosaka K."/>
        </authorList>
    </citation>
    <scope>NUCLEOTIDE SEQUENCE</scope>
    <source>
        <tissue evidence="2">Young leaves</tissue>
    </source>
</reference>
<feature type="region of interest" description="Disordered" evidence="1">
    <location>
        <begin position="21"/>
        <end position="63"/>
    </location>
</feature>
<sequence length="106" mass="11573">MSSFRGRSLLNLNSNHALRGLKKSHVTDSEVTDPSMEVQTECSPLEPPCAESEANSHASTEVPLDPELTTAVKVIKISILQIPLHPELRTAAKVIKILILPIPLEE</sequence>
<keyword evidence="3" id="KW-1185">Reference proteome</keyword>
<protein>
    <submittedName>
        <fullName evidence="2">Uncharacterized protein</fullName>
    </submittedName>
</protein>
<dbReference type="AlphaFoldDB" id="A0AAF0T5R6"/>
<evidence type="ECO:0000313" key="2">
    <source>
        <dbReference type="EMBL" id="WMV08887.1"/>
    </source>
</evidence>
<evidence type="ECO:0000313" key="3">
    <source>
        <dbReference type="Proteomes" id="UP001234989"/>
    </source>
</evidence>
<dbReference type="Proteomes" id="UP001234989">
    <property type="component" value="Chromosome 1"/>
</dbReference>
<evidence type="ECO:0000256" key="1">
    <source>
        <dbReference type="SAM" id="MobiDB-lite"/>
    </source>
</evidence>
<name>A0AAF0T5R6_SOLVR</name>
<organism evidence="2 3">
    <name type="scientific">Solanum verrucosum</name>
    <dbReference type="NCBI Taxonomy" id="315347"/>
    <lineage>
        <taxon>Eukaryota</taxon>
        <taxon>Viridiplantae</taxon>
        <taxon>Streptophyta</taxon>
        <taxon>Embryophyta</taxon>
        <taxon>Tracheophyta</taxon>
        <taxon>Spermatophyta</taxon>
        <taxon>Magnoliopsida</taxon>
        <taxon>eudicotyledons</taxon>
        <taxon>Gunneridae</taxon>
        <taxon>Pentapetalae</taxon>
        <taxon>asterids</taxon>
        <taxon>lamiids</taxon>
        <taxon>Solanales</taxon>
        <taxon>Solanaceae</taxon>
        <taxon>Solanoideae</taxon>
        <taxon>Solaneae</taxon>
        <taxon>Solanum</taxon>
    </lineage>
</organism>
<proteinExistence type="predicted"/>
<gene>
    <name evidence="2" type="ORF">MTR67_002272</name>
</gene>
<accession>A0AAF0T5R6</accession>